<feature type="transmembrane region" description="Helical" evidence="9">
    <location>
        <begin position="475"/>
        <end position="500"/>
    </location>
</feature>
<dbReference type="EMBL" id="KN847338">
    <property type="protein sequence ID" value="KIW40347.1"/>
    <property type="molecule type" value="Genomic_DNA"/>
</dbReference>
<dbReference type="InterPro" id="IPR038665">
    <property type="entry name" value="Voltage-dep_anion_channel_sf"/>
</dbReference>
<keyword evidence="4" id="KW-1003">Cell membrane</keyword>
<dbReference type="Pfam" id="PF03595">
    <property type="entry name" value="SLAC1"/>
    <property type="match status" value="2"/>
</dbReference>
<dbReference type="GO" id="GO:0005886">
    <property type="term" value="C:plasma membrane"/>
    <property type="evidence" value="ECO:0007669"/>
    <property type="project" value="UniProtKB-SubCell"/>
</dbReference>
<evidence type="ECO:0000313" key="10">
    <source>
        <dbReference type="EMBL" id="KIW40347.1"/>
    </source>
</evidence>
<keyword evidence="11" id="KW-1185">Reference proteome</keyword>
<dbReference type="PANTHER" id="PTHR31686:SF2">
    <property type="entry name" value="C4-DICARBOXYLATE TRANSPORTER_MALIC ACID TRANSPORT PROTEIN"/>
    <property type="match status" value="1"/>
</dbReference>
<dbReference type="Proteomes" id="UP000053342">
    <property type="component" value="Unassembled WGS sequence"/>
</dbReference>
<feature type="compositionally biased region" description="Pro residues" evidence="8">
    <location>
        <begin position="69"/>
        <end position="80"/>
    </location>
</feature>
<dbReference type="Gene3D" id="1.50.10.150">
    <property type="entry name" value="Voltage-dependent anion channel"/>
    <property type="match status" value="1"/>
</dbReference>
<evidence type="ECO:0000256" key="8">
    <source>
        <dbReference type="SAM" id="MobiDB-lite"/>
    </source>
</evidence>
<feature type="region of interest" description="Disordered" evidence="8">
    <location>
        <begin position="521"/>
        <end position="543"/>
    </location>
</feature>
<feature type="compositionally biased region" description="Acidic residues" evidence="8">
    <location>
        <begin position="1"/>
        <end position="10"/>
    </location>
</feature>
<sequence length="543" mass="60271">MDEPDFDDDREMERLASNNPAMTVPASRVISQREFDRLRSSRSHPQQPKIQTSSDPSGGSETFVKRPSRSPPTPSSPGPTTPTTTKYDVGWRRVVRNFSPSWFSVTMGTGVVSLLLITIPFKADWLYWLSVVFFVLNTVLFTLALLISILRYTLYPEIWAVMIADPTNSLFLGTMPMGFATLVESWIFLCCPHWGYWSVTFAWVCWMIDAVVAAAVTVSLPFLLMSQSHQHQLDRITAAQLLPIAATIVAAGAGSEIAELLSNPNHALGTLLTSYVMWGMATPFAMTILVIYYHRLALYKLPPREVVVSSFLPLGPLGMYHQRLRLTHCTHFLPTPGSLKCHFHSLTCLSLSNGQTNTSEANLDRGTRRQTGMGGYTIMYLGRVSRQVFPRVHLFAGSPPADALPLTLAGDVLYVFGVFVALVMWGFGLVWLVFALATIYSTRPFPFNMGWWGFTFPLGVYAISTITFGVEMPSLFFKVLGTILSVAVMVLWCVVAMGTAKGAWSGRLFFAPCLKNLKKEDRVPAESSAPEQDREKLSTTDST</sequence>
<keyword evidence="6 9" id="KW-1133">Transmembrane helix</keyword>
<evidence type="ECO:0000256" key="1">
    <source>
        <dbReference type="ARBA" id="ARBA00004651"/>
    </source>
</evidence>
<comment type="similarity">
    <text evidence="2">Belongs to the tellurite-resistance/dicarboxylate transporter (TDT) family.</text>
</comment>
<evidence type="ECO:0000256" key="2">
    <source>
        <dbReference type="ARBA" id="ARBA00008566"/>
    </source>
</evidence>
<keyword evidence="5 9" id="KW-0812">Transmembrane</keyword>
<evidence type="ECO:0008006" key="12">
    <source>
        <dbReference type="Google" id="ProtNLM"/>
    </source>
</evidence>
<evidence type="ECO:0000313" key="11">
    <source>
        <dbReference type="Proteomes" id="UP000053342"/>
    </source>
</evidence>
<comment type="subcellular location">
    <subcellularLocation>
        <location evidence="1">Cell membrane</location>
        <topology evidence="1">Multi-pass membrane protein</topology>
    </subcellularLocation>
</comment>
<reference evidence="10 11" key="1">
    <citation type="submission" date="2015-01" db="EMBL/GenBank/DDBJ databases">
        <title>The Genome Sequence of Exophiala oligosperma CBS72588.</title>
        <authorList>
            <consortium name="The Broad Institute Genomics Platform"/>
            <person name="Cuomo C."/>
            <person name="de Hoog S."/>
            <person name="Gorbushina A."/>
            <person name="Stielow B."/>
            <person name="Teixiera M."/>
            <person name="Abouelleil A."/>
            <person name="Chapman S.B."/>
            <person name="Priest M."/>
            <person name="Young S.K."/>
            <person name="Wortman J."/>
            <person name="Nusbaum C."/>
            <person name="Birren B."/>
        </authorList>
    </citation>
    <scope>NUCLEOTIDE SEQUENCE [LARGE SCALE GENOMIC DNA]</scope>
    <source>
        <strain evidence="10 11">CBS 72588</strain>
    </source>
</reference>
<dbReference type="RefSeq" id="XP_016260563.1">
    <property type="nucleotide sequence ID" value="XM_016408809.1"/>
</dbReference>
<feature type="transmembrane region" description="Helical" evidence="9">
    <location>
        <begin position="101"/>
        <end position="119"/>
    </location>
</feature>
<feature type="compositionally biased region" description="Polar residues" evidence="8">
    <location>
        <begin position="43"/>
        <end position="60"/>
    </location>
</feature>
<feature type="transmembrane region" description="Helical" evidence="9">
    <location>
        <begin position="412"/>
        <end position="437"/>
    </location>
</feature>
<dbReference type="VEuPathDB" id="FungiDB:PV06_07552"/>
<dbReference type="OrthoDB" id="1099at2759"/>
<feature type="transmembrane region" description="Helical" evidence="9">
    <location>
        <begin position="125"/>
        <end position="150"/>
    </location>
</feature>
<dbReference type="InterPro" id="IPR051629">
    <property type="entry name" value="Sulfite_efflux_TDT"/>
</dbReference>
<evidence type="ECO:0000256" key="4">
    <source>
        <dbReference type="ARBA" id="ARBA00022475"/>
    </source>
</evidence>
<protein>
    <recommendedName>
        <fullName evidence="12">Sulfite efflux pump SSU1</fullName>
    </recommendedName>
</protein>
<evidence type="ECO:0000256" key="7">
    <source>
        <dbReference type="ARBA" id="ARBA00023136"/>
    </source>
</evidence>
<dbReference type="GO" id="GO:0000319">
    <property type="term" value="F:sulfite transmembrane transporter activity"/>
    <property type="evidence" value="ECO:0007669"/>
    <property type="project" value="TreeGrafter"/>
</dbReference>
<gene>
    <name evidence="10" type="ORF">PV06_07552</name>
</gene>
<feature type="transmembrane region" description="Helical" evidence="9">
    <location>
        <begin position="275"/>
        <end position="294"/>
    </location>
</feature>
<keyword evidence="3" id="KW-0813">Transport</keyword>
<feature type="region of interest" description="Disordered" evidence="8">
    <location>
        <begin position="1"/>
        <end position="86"/>
    </location>
</feature>
<dbReference type="CDD" id="cd09318">
    <property type="entry name" value="TDT_SSU1"/>
    <property type="match status" value="1"/>
</dbReference>
<keyword evidence="7 9" id="KW-0472">Membrane</keyword>
<organism evidence="10 11">
    <name type="scientific">Exophiala oligosperma</name>
    <dbReference type="NCBI Taxonomy" id="215243"/>
    <lineage>
        <taxon>Eukaryota</taxon>
        <taxon>Fungi</taxon>
        <taxon>Dikarya</taxon>
        <taxon>Ascomycota</taxon>
        <taxon>Pezizomycotina</taxon>
        <taxon>Eurotiomycetes</taxon>
        <taxon>Chaetothyriomycetidae</taxon>
        <taxon>Chaetothyriales</taxon>
        <taxon>Herpotrichiellaceae</taxon>
        <taxon>Exophiala</taxon>
    </lineage>
</organism>
<dbReference type="InterPro" id="IPR004695">
    <property type="entry name" value="SLAC1/Mae1/Ssu1/TehA"/>
</dbReference>
<dbReference type="PANTHER" id="PTHR31686">
    <property type="match status" value="1"/>
</dbReference>
<proteinExistence type="inferred from homology"/>
<feature type="transmembrane region" description="Helical" evidence="9">
    <location>
        <begin position="236"/>
        <end position="255"/>
    </location>
</feature>
<dbReference type="GeneID" id="27359626"/>
<evidence type="ECO:0000256" key="6">
    <source>
        <dbReference type="ARBA" id="ARBA00022989"/>
    </source>
</evidence>
<feature type="transmembrane region" description="Helical" evidence="9">
    <location>
        <begin position="170"/>
        <end position="189"/>
    </location>
</feature>
<name>A0A0D2BSB5_9EURO</name>
<feature type="compositionally biased region" description="Basic and acidic residues" evidence="8">
    <location>
        <begin position="531"/>
        <end position="543"/>
    </location>
</feature>
<evidence type="ECO:0000256" key="3">
    <source>
        <dbReference type="ARBA" id="ARBA00022448"/>
    </source>
</evidence>
<dbReference type="AlphaFoldDB" id="A0A0D2BSB5"/>
<accession>A0A0D2BSB5</accession>
<evidence type="ECO:0000256" key="9">
    <source>
        <dbReference type="SAM" id="Phobius"/>
    </source>
</evidence>
<evidence type="ECO:0000256" key="5">
    <source>
        <dbReference type="ARBA" id="ARBA00022692"/>
    </source>
</evidence>
<dbReference type="STRING" id="215243.A0A0D2BSB5"/>
<feature type="transmembrane region" description="Helical" evidence="9">
    <location>
        <begin position="449"/>
        <end position="468"/>
    </location>
</feature>
<feature type="transmembrane region" description="Helical" evidence="9">
    <location>
        <begin position="201"/>
        <end position="224"/>
    </location>
</feature>